<protein>
    <submittedName>
        <fullName evidence="2">Uncharacterized protein</fullName>
    </submittedName>
</protein>
<evidence type="ECO:0000256" key="1">
    <source>
        <dbReference type="SAM" id="MobiDB-lite"/>
    </source>
</evidence>
<organism evidence="2 3">
    <name type="scientific">Cerasibacillus terrae</name>
    <dbReference type="NCBI Taxonomy" id="2498845"/>
    <lineage>
        <taxon>Bacteria</taxon>
        <taxon>Bacillati</taxon>
        <taxon>Bacillota</taxon>
        <taxon>Bacilli</taxon>
        <taxon>Bacillales</taxon>
        <taxon>Bacillaceae</taxon>
        <taxon>Cerasibacillus</taxon>
    </lineage>
</organism>
<name>A0A5C8NRQ6_9BACI</name>
<comment type="caution">
    <text evidence="2">The sequence shown here is derived from an EMBL/GenBank/DDBJ whole genome shotgun (WGS) entry which is preliminary data.</text>
</comment>
<dbReference type="Proteomes" id="UP000321574">
    <property type="component" value="Unassembled WGS sequence"/>
</dbReference>
<feature type="region of interest" description="Disordered" evidence="1">
    <location>
        <begin position="42"/>
        <end position="61"/>
    </location>
</feature>
<dbReference type="RefSeq" id="WP_147667122.1">
    <property type="nucleotide sequence ID" value="NZ_VDUW01000005.1"/>
</dbReference>
<reference evidence="2 3" key="1">
    <citation type="submission" date="2019-06" db="EMBL/GenBank/DDBJ databases">
        <title>Cerasibacillus sp. nov., isolated from maize field.</title>
        <authorList>
            <person name="Lin S.-Y."/>
            <person name="Tsai C.-F."/>
            <person name="Young C.-C."/>
        </authorList>
    </citation>
    <scope>NUCLEOTIDE SEQUENCE [LARGE SCALE GENOMIC DNA]</scope>
    <source>
        <strain evidence="2 3">CC-CFT480</strain>
    </source>
</reference>
<sequence length="61" mass="6700">MDASCASILLKKISGASECEKTGTALSERILAHLTEEERLSYYTPTKNDPGIGGNDEWIRE</sequence>
<evidence type="ECO:0000313" key="3">
    <source>
        <dbReference type="Proteomes" id="UP000321574"/>
    </source>
</evidence>
<proteinExistence type="predicted"/>
<evidence type="ECO:0000313" key="2">
    <source>
        <dbReference type="EMBL" id="TXL64381.1"/>
    </source>
</evidence>
<keyword evidence="3" id="KW-1185">Reference proteome</keyword>
<dbReference type="EMBL" id="VDUW01000005">
    <property type="protein sequence ID" value="TXL64381.1"/>
    <property type="molecule type" value="Genomic_DNA"/>
</dbReference>
<accession>A0A5C8NRQ6</accession>
<dbReference type="AlphaFoldDB" id="A0A5C8NRQ6"/>
<gene>
    <name evidence="2" type="ORF">FHP05_08620</name>
</gene>